<dbReference type="Proteomes" id="UP000013988">
    <property type="component" value="Unassembled WGS sequence"/>
</dbReference>
<evidence type="ECO:0000256" key="1">
    <source>
        <dbReference type="SAM" id="Coils"/>
    </source>
</evidence>
<protein>
    <submittedName>
        <fullName evidence="2">PAS/PAC sensor signal transduction histidine kinase</fullName>
    </submittedName>
</protein>
<proteinExistence type="predicted"/>
<keyword evidence="1" id="KW-0175">Coiled coil</keyword>
<evidence type="ECO:0000313" key="2">
    <source>
        <dbReference type="EMBL" id="EOR20016.1"/>
    </source>
</evidence>
<keyword evidence="3" id="KW-1185">Reference proteome</keyword>
<comment type="caution">
    <text evidence="2">The sequence shown here is derived from an EMBL/GenBank/DDBJ whole genome shotgun (WGS) entry which is preliminary data.</text>
</comment>
<keyword evidence="2" id="KW-0418">Kinase</keyword>
<name>R9BYH3_9CLOT</name>
<organism evidence="2 3">
    <name type="scientific">Clostridium sartagoforme AAU1</name>
    <dbReference type="NCBI Taxonomy" id="1202534"/>
    <lineage>
        <taxon>Bacteria</taxon>
        <taxon>Bacillati</taxon>
        <taxon>Bacillota</taxon>
        <taxon>Clostridia</taxon>
        <taxon>Eubacteriales</taxon>
        <taxon>Clostridiaceae</taxon>
        <taxon>Clostridium</taxon>
    </lineage>
</organism>
<dbReference type="PATRIC" id="fig|1202534.3.peg.3804"/>
<feature type="coiled-coil region" evidence="1">
    <location>
        <begin position="138"/>
        <end position="179"/>
    </location>
</feature>
<keyword evidence="2" id="KW-0808">Transferase</keyword>
<accession>R9BYH3</accession>
<evidence type="ECO:0000313" key="3">
    <source>
        <dbReference type="Proteomes" id="UP000013988"/>
    </source>
</evidence>
<dbReference type="RefSeq" id="WP_016209021.1">
    <property type="nucleotide sequence ID" value="NZ_ASRV01000232.1"/>
</dbReference>
<gene>
    <name evidence="2" type="ORF">A500_19069</name>
</gene>
<sequence>MSNLIDFCLKSSNINLDNVDNIYFIDNLLNNNKIAVGVYNFPELKLIKSNQIYIDILNNSSIKIKKDSEFKLKEIKEIGADNILIDLLKKSIETQEMQCSEYIYFHNINGSSEYLKCIVNPIIKNNTIKYLTITFINVNKDVLNNTRMEKEIEKLKKEKEELQEENNKYKNIIDNISDGIF</sequence>
<reference evidence="2 3" key="1">
    <citation type="submission" date="2013-03" db="EMBL/GenBank/DDBJ databases">
        <title>Whole genome shotgun sequencing of Clostridium sartagoforme AAU1.</title>
        <authorList>
            <person name="Joshi C.G."/>
            <person name="Duggirala S.M."/>
            <person name="Nathani N.M."/>
            <person name="Bhatt V.D."/>
            <person name="Patel A.K."/>
            <person name="Pandya P.R."/>
            <person name="KaPatel J.A."/>
        </authorList>
    </citation>
    <scope>NUCLEOTIDE SEQUENCE [LARGE SCALE GENOMIC DNA]</scope>
    <source>
        <strain evidence="2 3">AAU1</strain>
    </source>
</reference>
<dbReference type="EMBL" id="ASRV01000232">
    <property type="protein sequence ID" value="EOR20016.1"/>
    <property type="molecule type" value="Genomic_DNA"/>
</dbReference>
<dbReference type="AlphaFoldDB" id="R9BYH3"/>
<dbReference type="GO" id="GO:0016301">
    <property type="term" value="F:kinase activity"/>
    <property type="evidence" value="ECO:0007669"/>
    <property type="project" value="UniProtKB-KW"/>
</dbReference>